<dbReference type="InterPro" id="IPR006442">
    <property type="entry name" value="Antitoxin_Phd/YefM"/>
</dbReference>
<dbReference type="InterPro" id="IPR036165">
    <property type="entry name" value="YefM-like_sf"/>
</dbReference>
<dbReference type="AlphaFoldDB" id="A0A1M6R4Q4"/>
<dbReference type="Proteomes" id="UP000184387">
    <property type="component" value="Unassembled WGS sequence"/>
</dbReference>
<evidence type="ECO:0000256" key="1">
    <source>
        <dbReference type="ARBA" id="ARBA00009981"/>
    </source>
</evidence>
<dbReference type="OrthoDB" id="165038at2"/>
<dbReference type="SUPFAM" id="SSF143120">
    <property type="entry name" value="YefM-like"/>
    <property type="match status" value="1"/>
</dbReference>
<sequence length="87" mass="9921">MAEPLAVPAAEVQRRFALYQDKALTQPVAVTSRGRPRVVMISVEEYERLRRRDRQAMKVEELPPDLIEAIAAAQPSEESRRFDDEVA</sequence>
<keyword evidence="4" id="KW-1185">Reference proteome</keyword>
<gene>
    <name evidence="3" type="ORF">SAMN02745194_04596</name>
</gene>
<comment type="similarity">
    <text evidence="1 2">Belongs to the phD/YefM antitoxin family.</text>
</comment>
<evidence type="ECO:0000313" key="4">
    <source>
        <dbReference type="Proteomes" id="UP000184387"/>
    </source>
</evidence>
<name>A0A1M6R4Q4_9PROT</name>
<dbReference type="Pfam" id="PF02604">
    <property type="entry name" value="PhdYeFM_antitox"/>
    <property type="match status" value="1"/>
</dbReference>
<dbReference type="EMBL" id="FQZF01000040">
    <property type="protein sequence ID" value="SHK27455.1"/>
    <property type="molecule type" value="Genomic_DNA"/>
</dbReference>
<proteinExistence type="inferred from homology"/>
<accession>A0A1M6R4Q4</accession>
<comment type="function">
    <text evidence="2">Antitoxin component of a type II toxin-antitoxin (TA) system.</text>
</comment>
<organism evidence="3 4">
    <name type="scientific">Muricoccus roseus</name>
    <dbReference type="NCBI Taxonomy" id="198092"/>
    <lineage>
        <taxon>Bacteria</taxon>
        <taxon>Pseudomonadati</taxon>
        <taxon>Pseudomonadota</taxon>
        <taxon>Alphaproteobacteria</taxon>
        <taxon>Acetobacterales</taxon>
        <taxon>Roseomonadaceae</taxon>
        <taxon>Muricoccus</taxon>
    </lineage>
</organism>
<protein>
    <recommendedName>
        <fullName evidence="2">Antitoxin</fullName>
    </recommendedName>
</protein>
<reference evidence="3 4" key="1">
    <citation type="submission" date="2016-11" db="EMBL/GenBank/DDBJ databases">
        <authorList>
            <person name="Jaros S."/>
            <person name="Januszkiewicz K."/>
            <person name="Wedrychowicz H."/>
        </authorList>
    </citation>
    <scope>NUCLEOTIDE SEQUENCE [LARGE SCALE GENOMIC DNA]</scope>
    <source>
        <strain evidence="3 4">DSM 14916</strain>
    </source>
</reference>
<dbReference type="Gene3D" id="3.40.1620.10">
    <property type="entry name" value="YefM-like domain"/>
    <property type="match status" value="1"/>
</dbReference>
<dbReference type="STRING" id="198092.SAMN02745194_04596"/>
<evidence type="ECO:0000313" key="3">
    <source>
        <dbReference type="EMBL" id="SHK27455.1"/>
    </source>
</evidence>
<dbReference type="NCBIfam" id="TIGR01552">
    <property type="entry name" value="phd_fam"/>
    <property type="match status" value="1"/>
</dbReference>
<evidence type="ECO:0000256" key="2">
    <source>
        <dbReference type="RuleBase" id="RU362080"/>
    </source>
</evidence>
<dbReference type="RefSeq" id="WP_073139432.1">
    <property type="nucleotide sequence ID" value="NZ_FQZF01000040.1"/>
</dbReference>